<dbReference type="PROSITE" id="PS50053">
    <property type="entry name" value="UBIQUITIN_2"/>
    <property type="match status" value="1"/>
</dbReference>
<dbReference type="OrthoDB" id="442921at2759"/>
<dbReference type="Pfam" id="PF11976">
    <property type="entry name" value="Rad60-SLD"/>
    <property type="match status" value="1"/>
</dbReference>
<evidence type="ECO:0000259" key="2">
    <source>
        <dbReference type="PROSITE" id="PS50053"/>
    </source>
</evidence>
<dbReference type="SUPFAM" id="SSF51197">
    <property type="entry name" value="Clavaminate synthase-like"/>
    <property type="match status" value="1"/>
</dbReference>
<evidence type="ECO:0000313" key="4">
    <source>
        <dbReference type="Proteomes" id="UP000660262"/>
    </source>
</evidence>
<dbReference type="InterPro" id="IPR027443">
    <property type="entry name" value="IPNS-like_sf"/>
</dbReference>
<proteinExistence type="predicted"/>
<dbReference type="InterPro" id="IPR000626">
    <property type="entry name" value="Ubiquitin-like_dom"/>
</dbReference>
<dbReference type="Proteomes" id="UP000660262">
    <property type="component" value="Unassembled WGS sequence"/>
</dbReference>
<evidence type="ECO:0000256" key="1">
    <source>
        <dbReference type="SAM" id="MobiDB-lite"/>
    </source>
</evidence>
<dbReference type="AlphaFoldDB" id="A0A830HDS3"/>
<keyword evidence="4" id="KW-1185">Reference proteome</keyword>
<dbReference type="InterPro" id="IPR029071">
    <property type="entry name" value="Ubiquitin-like_domsf"/>
</dbReference>
<accession>A0A830HDS3</accession>
<dbReference type="Gene3D" id="2.60.120.330">
    <property type="entry name" value="B-lactam Antibiotic, Isopenicillin N Synthase, Chain"/>
    <property type="match status" value="1"/>
</dbReference>
<evidence type="ECO:0000313" key="3">
    <source>
        <dbReference type="EMBL" id="GHP03217.1"/>
    </source>
</evidence>
<sequence>METAHANQGAWSDPVPLSAACNVRCKANDAYLEAVGKVAKALNVCGAFVLDVPADKLIVARSVMDFCDALFFKQSQAKRMELAKAANLPEQLCARTNHGAAFLQFKMGQGLPEPFCGQHDLVSSAFETLDEVARTALQLVCAALKLGSRDACTHALEDPIAGSTTSCSSVTWFGYEQGAHLPEHVDRGLVTLVYAPCDAGSSATELMITRDAAAGWHKLTLCDGQVCVLVGHTLARFANTPNLAPKHFAPTVERQRRRTCVYCLKARGDAVIVDGKTAKQIEAELGHSINTAQVGPSTPVARDDGAGASSSRGVKRGRDNNNDERFVVKVKAQDGSIHKFKIYKHTKMSAVFRAYAHIISQPPYMVEERSLKFLFDGNRISNDDTPEQIDLEEGDEIDAMLR</sequence>
<dbReference type="PANTHER" id="PTHR10562">
    <property type="entry name" value="SMALL UBIQUITIN-RELATED MODIFIER"/>
    <property type="match status" value="1"/>
</dbReference>
<feature type="region of interest" description="Disordered" evidence="1">
    <location>
        <begin position="292"/>
        <end position="322"/>
    </location>
</feature>
<gene>
    <name evidence="3" type="ORF">PPROV_000197200</name>
</gene>
<dbReference type="Gene3D" id="3.10.20.90">
    <property type="entry name" value="Phosphatidylinositol 3-kinase Catalytic Subunit, Chain A, domain 1"/>
    <property type="match status" value="1"/>
</dbReference>
<dbReference type="EMBL" id="BNJQ01000005">
    <property type="protein sequence ID" value="GHP03217.1"/>
    <property type="molecule type" value="Genomic_DNA"/>
</dbReference>
<dbReference type="SUPFAM" id="SSF54236">
    <property type="entry name" value="Ubiquitin-like"/>
    <property type="match status" value="1"/>
</dbReference>
<protein>
    <recommendedName>
        <fullName evidence="2">Ubiquitin-like domain-containing protein</fullName>
    </recommendedName>
</protein>
<feature type="domain" description="Ubiquitin-like" evidence="2">
    <location>
        <begin position="326"/>
        <end position="402"/>
    </location>
</feature>
<name>A0A830HDS3_9CHLO</name>
<comment type="caution">
    <text evidence="3">The sequence shown here is derived from an EMBL/GenBank/DDBJ whole genome shotgun (WGS) entry which is preliminary data.</text>
</comment>
<dbReference type="InterPro" id="IPR022617">
    <property type="entry name" value="Rad60/SUMO-like_dom"/>
</dbReference>
<reference evidence="3" key="1">
    <citation type="submission" date="2020-10" db="EMBL/GenBank/DDBJ databases">
        <title>Unveiling of a novel bifunctional photoreceptor, Dualchrome1, isolated from a cosmopolitan green alga.</title>
        <authorList>
            <person name="Suzuki S."/>
            <person name="Kawachi M."/>
        </authorList>
    </citation>
    <scope>NUCLEOTIDE SEQUENCE</scope>
    <source>
        <strain evidence="3">NIES 2893</strain>
    </source>
</reference>
<organism evidence="3 4">
    <name type="scientific">Pycnococcus provasolii</name>
    <dbReference type="NCBI Taxonomy" id="41880"/>
    <lineage>
        <taxon>Eukaryota</taxon>
        <taxon>Viridiplantae</taxon>
        <taxon>Chlorophyta</taxon>
        <taxon>Pseudoscourfieldiophyceae</taxon>
        <taxon>Pseudoscourfieldiales</taxon>
        <taxon>Pycnococcaceae</taxon>
        <taxon>Pycnococcus</taxon>
    </lineage>
</organism>